<evidence type="ECO:0000313" key="26">
    <source>
        <dbReference type="Proteomes" id="UP000436088"/>
    </source>
</evidence>
<dbReference type="SUPFAM" id="SSF52058">
    <property type="entry name" value="L domain-like"/>
    <property type="match status" value="1"/>
</dbReference>
<dbReference type="Gene3D" id="3.80.10.10">
    <property type="entry name" value="Ribonuclease Inhibitor"/>
    <property type="match status" value="3"/>
</dbReference>
<dbReference type="SMART" id="SM00220">
    <property type="entry name" value="S_TKc"/>
    <property type="match status" value="1"/>
</dbReference>
<dbReference type="InterPro" id="IPR051809">
    <property type="entry name" value="Plant_receptor-like_S/T_kinase"/>
</dbReference>
<keyword evidence="17" id="KW-0675">Receptor</keyword>
<dbReference type="Gene3D" id="1.10.510.10">
    <property type="entry name" value="Transferase(Phosphotransferase) domain 1"/>
    <property type="match status" value="1"/>
</dbReference>
<evidence type="ECO:0000256" key="23">
    <source>
        <dbReference type="SAM" id="Phobius"/>
    </source>
</evidence>
<dbReference type="PANTHER" id="PTHR27008">
    <property type="entry name" value="OS04G0122200 PROTEIN"/>
    <property type="match status" value="1"/>
</dbReference>
<dbReference type="GO" id="GO:0005886">
    <property type="term" value="C:plasma membrane"/>
    <property type="evidence" value="ECO:0007669"/>
    <property type="project" value="UniProtKB-SubCell"/>
</dbReference>
<evidence type="ECO:0000256" key="15">
    <source>
        <dbReference type="ARBA" id="ARBA00022989"/>
    </source>
</evidence>
<dbReference type="EMBL" id="VEPZ02001023">
    <property type="protein sequence ID" value="KAE8701501.1"/>
    <property type="molecule type" value="Genomic_DNA"/>
</dbReference>
<keyword evidence="13" id="KW-0418">Kinase</keyword>
<evidence type="ECO:0000256" key="12">
    <source>
        <dbReference type="ARBA" id="ARBA00022741"/>
    </source>
</evidence>
<evidence type="ECO:0000256" key="20">
    <source>
        <dbReference type="ARBA" id="ARBA00048679"/>
    </source>
</evidence>
<keyword evidence="12 21" id="KW-0547">Nucleotide-binding</keyword>
<dbReference type="InterPro" id="IPR055414">
    <property type="entry name" value="LRR_R13L4/SHOC2-like"/>
</dbReference>
<dbReference type="GO" id="GO:0004674">
    <property type="term" value="F:protein serine/threonine kinase activity"/>
    <property type="evidence" value="ECO:0007669"/>
    <property type="project" value="UniProtKB-KW"/>
</dbReference>
<dbReference type="InterPro" id="IPR001245">
    <property type="entry name" value="Ser-Thr/Tyr_kinase_cat_dom"/>
</dbReference>
<reference evidence="25" key="1">
    <citation type="submission" date="2019-09" db="EMBL/GenBank/DDBJ databases">
        <title>Draft genome information of white flower Hibiscus syriacus.</title>
        <authorList>
            <person name="Kim Y.-M."/>
        </authorList>
    </citation>
    <scope>NUCLEOTIDE SEQUENCE [LARGE SCALE GENOMIC DNA]</scope>
    <source>
        <strain evidence="25">YM2019G1</strain>
    </source>
</reference>
<dbReference type="Proteomes" id="UP000436088">
    <property type="component" value="Unassembled WGS sequence"/>
</dbReference>
<feature type="region of interest" description="Disordered" evidence="22">
    <location>
        <begin position="843"/>
        <end position="864"/>
    </location>
</feature>
<evidence type="ECO:0000256" key="7">
    <source>
        <dbReference type="ARBA" id="ARBA00022614"/>
    </source>
</evidence>
<feature type="binding site" evidence="21">
    <location>
        <position position="623"/>
    </location>
    <ligand>
        <name>ATP</name>
        <dbReference type="ChEBI" id="CHEBI:30616"/>
    </ligand>
</feature>
<organism evidence="25 26">
    <name type="scientific">Hibiscus syriacus</name>
    <name type="common">Rose of Sharon</name>
    <dbReference type="NCBI Taxonomy" id="106335"/>
    <lineage>
        <taxon>Eukaryota</taxon>
        <taxon>Viridiplantae</taxon>
        <taxon>Streptophyta</taxon>
        <taxon>Embryophyta</taxon>
        <taxon>Tracheophyta</taxon>
        <taxon>Spermatophyta</taxon>
        <taxon>Magnoliopsida</taxon>
        <taxon>eudicotyledons</taxon>
        <taxon>Gunneridae</taxon>
        <taxon>Pentapetalae</taxon>
        <taxon>rosids</taxon>
        <taxon>malvids</taxon>
        <taxon>Malvales</taxon>
        <taxon>Malvaceae</taxon>
        <taxon>Malvoideae</taxon>
        <taxon>Hibiscus</taxon>
    </lineage>
</organism>
<comment type="similarity">
    <text evidence="2">Belongs to the protein kinase superfamily. Ser/Thr protein kinase family.</text>
</comment>
<comment type="caution">
    <text evidence="25">The sequence shown here is derived from an EMBL/GenBank/DDBJ whole genome shotgun (WGS) entry which is preliminary data.</text>
</comment>
<dbReference type="InterPro" id="IPR032675">
    <property type="entry name" value="LRR_dom_sf"/>
</dbReference>
<dbReference type="InterPro" id="IPR000719">
    <property type="entry name" value="Prot_kinase_dom"/>
</dbReference>
<evidence type="ECO:0000259" key="24">
    <source>
        <dbReference type="PROSITE" id="PS50011"/>
    </source>
</evidence>
<evidence type="ECO:0000256" key="10">
    <source>
        <dbReference type="ARBA" id="ARBA00022729"/>
    </source>
</evidence>
<keyword evidence="7" id="KW-0433">Leucine-rich repeat</keyword>
<keyword evidence="26" id="KW-1185">Reference proteome</keyword>
<dbReference type="SUPFAM" id="SSF52047">
    <property type="entry name" value="RNI-like"/>
    <property type="match status" value="1"/>
</dbReference>
<keyword evidence="11" id="KW-0677">Repeat</keyword>
<evidence type="ECO:0000256" key="8">
    <source>
        <dbReference type="ARBA" id="ARBA00022679"/>
    </source>
</evidence>
<name>A0A6A3AAG2_HIBSY</name>
<dbReference type="Gene3D" id="3.30.200.20">
    <property type="entry name" value="Phosphorylase Kinase, domain 1"/>
    <property type="match status" value="1"/>
</dbReference>
<evidence type="ECO:0000256" key="4">
    <source>
        <dbReference type="ARBA" id="ARBA00022475"/>
    </source>
</evidence>
<keyword evidence="6" id="KW-0597">Phosphoprotein</keyword>
<dbReference type="InterPro" id="IPR017441">
    <property type="entry name" value="Protein_kinase_ATP_BS"/>
</dbReference>
<evidence type="ECO:0000256" key="18">
    <source>
        <dbReference type="ARBA" id="ARBA00023180"/>
    </source>
</evidence>
<evidence type="ECO:0000256" key="17">
    <source>
        <dbReference type="ARBA" id="ARBA00023170"/>
    </source>
</evidence>
<evidence type="ECO:0000256" key="13">
    <source>
        <dbReference type="ARBA" id="ARBA00022777"/>
    </source>
</evidence>
<evidence type="ECO:0000256" key="22">
    <source>
        <dbReference type="SAM" id="MobiDB-lite"/>
    </source>
</evidence>
<dbReference type="PROSITE" id="PS00108">
    <property type="entry name" value="PROTEIN_KINASE_ST"/>
    <property type="match status" value="1"/>
</dbReference>
<keyword evidence="10" id="KW-0732">Signal</keyword>
<dbReference type="PROSITE" id="PS00107">
    <property type="entry name" value="PROTEIN_KINASE_ATP"/>
    <property type="match status" value="1"/>
</dbReference>
<evidence type="ECO:0000256" key="2">
    <source>
        <dbReference type="ARBA" id="ARBA00008684"/>
    </source>
</evidence>
<dbReference type="Pfam" id="PF08263">
    <property type="entry name" value="LRRNT_2"/>
    <property type="match status" value="1"/>
</dbReference>
<evidence type="ECO:0000256" key="5">
    <source>
        <dbReference type="ARBA" id="ARBA00022527"/>
    </source>
</evidence>
<evidence type="ECO:0000256" key="9">
    <source>
        <dbReference type="ARBA" id="ARBA00022692"/>
    </source>
</evidence>
<dbReference type="InterPro" id="IPR013210">
    <property type="entry name" value="LRR_N_plant-typ"/>
</dbReference>
<keyword evidence="8" id="KW-0808">Transferase</keyword>
<dbReference type="PROSITE" id="PS50011">
    <property type="entry name" value="PROTEIN_KINASE_DOM"/>
    <property type="match status" value="1"/>
</dbReference>
<dbReference type="Pfam" id="PF23598">
    <property type="entry name" value="LRR_14"/>
    <property type="match status" value="1"/>
</dbReference>
<keyword evidence="16 23" id="KW-0472">Membrane</keyword>
<dbReference type="Pfam" id="PF07714">
    <property type="entry name" value="PK_Tyr_Ser-Thr"/>
    <property type="match status" value="1"/>
</dbReference>
<keyword evidence="5" id="KW-0723">Serine/threonine-protein kinase</keyword>
<feature type="transmembrane region" description="Helical" evidence="23">
    <location>
        <begin position="534"/>
        <end position="560"/>
    </location>
</feature>
<gene>
    <name evidence="25" type="ORF">F3Y22_tig00110547pilonHSYRG00058</name>
</gene>
<dbReference type="EC" id="2.7.11.1" evidence="3"/>
<comment type="subcellular location">
    <subcellularLocation>
        <location evidence="1">Cell membrane</location>
        <topology evidence="1">Single-pass membrane protein</topology>
    </subcellularLocation>
</comment>
<accession>A0A6A3AAG2</accession>
<dbReference type="FunFam" id="3.80.10.10:FF:000095">
    <property type="entry name" value="LRR receptor-like serine/threonine-protein kinase GSO1"/>
    <property type="match status" value="2"/>
</dbReference>
<evidence type="ECO:0000256" key="16">
    <source>
        <dbReference type="ARBA" id="ARBA00023136"/>
    </source>
</evidence>
<dbReference type="PANTHER" id="PTHR27008:SF605">
    <property type="entry name" value="PROTEIN KINASE DOMAIN-CONTAINING PROTEIN"/>
    <property type="match status" value="1"/>
</dbReference>
<evidence type="ECO:0000256" key="1">
    <source>
        <dbReference type="ARBA" id="ARBA00004162"/>
    </source>
</evidence>
<dbReference type="Pfam" id="PF13855">
    <property type="entry name" value="LRR_8"/>
    <property type="match status" value="1"/>
</dbReference>
<dbReference type="SUPFAM" id="SSF56112">
    <property type="entry name" value="Protein kinase-like (PK-like)"/>
    <property type="match status" value="1"/>
</dbReference>
<proteinExistence type="inferred from homology"/>
<dbReference type="FunFam" id="1.10.510.10:FF:000358">
    <property type="entry name" value="Putative leucine-rich repeat receptor-like serine/threonine-protein kinase"/>
    <property type="match status" value="1"/>
</dbReference>
<protein>
    <recommendedName>
        <fullName evidence="3">non-specific serine/threonine protein kinase</fullName>
        <ecNumber evidence="3">2.7.11.1</ecNumber>
    </recommendedName>
</protein>
<keyword evidence="4" id="KW-1003">Cell membrane</keyword>
<sequence length="913" mass="100087">MLLTTSFKLQLTDPQTAISGWTSNSSHCNWFGITCTTNGSRVESLQLSSLGLVGTLPPPLPNLTSLTTLNLSHNSFHGQFQLEFSRLSLLQHIDHRNNSINGTLPAALSHCHNLETLRLQGNKFTGNIPPQLGNLQRLTTLFIAVKNLTGSIPSAFGNISSLTYLNLARNMLTGEIPSQIPASIFNMSSLIFLSVTQNNLSGNLPIPPNEGYYHFPNLGELCLALNRFEGTVPGYVSNSSSIEVLDLSRNRFHGAIPSQLQRLMINSNRLSSEFPSVATLSSNIQHFCISDNMLTGGFPQGIEKLQNLISLSVEINSFPGDIPRSKGTLRNLQSLLVYQNMFSGEIPEIFSNLTGVSEIAMGNNQFSGKIPISLGDSQQLQTLDLSWKRLNGSISEEIFKLSGLNYLILVHNMLSGPLPSEVGNLKQLQVLHVSENNLFGELTSSISGCSSLLYLNISMNNITGEIPDSLGSLIPLEVLDLSSNNLSGPIPHDLENLNFFSIHGNGELCSSDREIARKLELPQCKTERRQRNYYLIRILVPIAGASLLICLVSCFVWALIFRRKKNRVKGGKSLLSVKGLPPLITYFAIQLATNNFAAKNLLGKGGFGLVYEGRFNNLTLAVKVLELQQTKAVQSFLAECEALRNARHWNLVKIITSCSSVDHKGDQFKALVFEFMPNGNLDKWLYPEDMESGTFLTIQQRLNIAIDVASAMDYLHNDCEPPVVHCDLKPANVLLDENMVAHVGDFGLARFLSPSPSQRENSTMGLKGSVGYIAPEYGLGSKASTSGDVYSFGILLLEMFIAKRPTDGMFKEESSLKILASAMDRNQVFETADPRLSKIQGSSVQSSFITSSRDSSNGGDSSIDGGHIDRKYEECLASVIGVGLCCAAQSAKDRLPMRETLTKLHDIRKYLLS</sequence>
<dbReference type="InterPro" id="IPR008271">
    <property type="entry name" value="Ser/Thr_kinase_AS"/>
</dbReference>
<evidence type="ECO:0000256" key="11">
    <source>
        <dbReference type="ARBA" id="ARBA00022737"/>
    </source>
</evidence>
<feature type="compositionally biased region" description="Low complexity" evidence="22">
    <location>
        <begin position="851"/>
        <end position="864"/>
    </location>
</feature>
<evidence type="ECO:0000313" key="25">
    <source>
        <dbReference type="EMBL" id="KAE8701501.1"/>
    </source>
</evidence>
<evidence type="ECO:0000256" key="14">
    <source>
        <dbReference type="ARBA" id="ARBA00022840"/>
    </source>
</evidence>
<keyword evidence="15 23" id="KW-1133">Transmembrane helix</keyword>
<comment type="catalytic activity">
    <reaction evidence="20">
        <text>L-seryl-[protein] + ATP = O-phospho-L-seryl-[protein] + ADP + H(+)</text>
        <dbReference type="Rhea" id="RHEA:17989"/>
        <dbReference type="Rhea" id="RHEA-COMP:9863"/>
        <dbReference type="Rhea" id="RHEA-COMP:11604"/>
        <dbReference type="ChEBI" id="CHEBI:15378"/>
        <dbReference type="ChEBI" id="CHEBI:29999"/>
        <dbReference type="ChEBI" id="CHEBI:30616"/>
        <dbReference type="ChEBI" id="CHEBI:83421"/>
        <dbReference type="ChEBI" id="CHEBI:456216"/>
        <dbReference type="EC" id="2.7.11.1"/>
    </reaction>
</comment>
<dbReference type="InterPro" id="IPR011009">
    <property type="entry name" value="Kinase-like_dom_sf"/>
</dbReference>
<dbReference type="GO" id="GO:0005524">
    <property type="term" value="F:ATP binding"/>
    <property type="evidence" value="ECO:0007669"/>
    <property type="project" value="UniProtKB-UniRule"/>
</dbReference>
<evidence type="ECO:0000256" key="19">
    <source>
        <dbReference type="ARBA" id="ARBA00047899"/>
    </source>
</evidence>
<dbReference type="Pfam" id="PF00560">
    <property type="entry name" value="LRR_1"/>
    <property type="match status" value="3"/>
</dbReference>
<comment type="catalytic activity">
    <reaction evidence="19">
        <text>L-threonyl-[protein] + ATP = O-phospho-L-threonyl-[protein] + ADP + H(+)</text>
        <dbReference type="Rhea" id="RHEA:46608"/>
        <dbReference type="Rhea" id="RHEA-COMP:11060"/>
        <dbReference type="Rhea" id="RHEA-COMP:11605"/>
        <dbReference type="ChEBI" id="CHEBI:15378"/>
        <dbReference type="ChEBI" id="CHEBI:30013"/>
        <dbReference type="ChEBI" id="CHEBI:30616"/>
        <dbReference type="ChEBI" id="CHEBI:61977"/>
        <dbReference type="ChEBI" id="CHEBI:456216"/>
        <dbReference type="EC" id="2.7.11.1"/>
    </reaction>
</comment>
<evidence type="ECO:0000256" key="21">
    <source>
        <dbReference type="PROSITE-ProRule" id="PRU10141"/>
    </source>
</evidence>
<dbReference type="InterPro" id="IPR001611">
    <property type="entry name" value="Leu-rich_rpt"/>
</dbReference>
<evidence type="ECO:0000256" key="3">
    <source>
        <dbReference type="ARBA" id="ARBA00012513"/>
    </source>
</evidence>
<evidence type="ECO:0000256" key="6">
    <source>
        <dbReference type="ARBA" id="ARBA00022553"/>
    </source>
</evidence>
<feature type="domain" description="Protein kinase" evidence="24">
    <location>
        <begin position="596"/>
        <end position="911"/>
    </location>
</feature>
<keyword evidence="9 23" id="KW-0812">Transmembrane</keyword>
<keyword evidence="14 21" id="KW-0067">ATP-binding</keyword>
<keyword evidence="18" id="KW-0325">Glycoprotein</keyword>
<dbReference type="AlphaFoldDB" id="A0A6A3AAG2"/>